<sequence length="512" mass="57142">MTTDGNRTSVAVIGAGPAGLTAAYELVRRQVPVTVLEGDSMVGGISRTAEREGWRFDIGGHRFFTKVPEVEALWHEILPDEDFLLRPRMSRIFYDGKLYDYPLKAGNALGNLGPVEAVRCVASYLWARIRPPKNQDTLEGWIVARFGKRLYQHFFKTYNEKLWGVPVDQLPADFAAQRIKNLSLVGAVVNALTPKRNQKEITSLIEEFQYPKYGPGMMWETAARKVQERGGTVVMEEKVRTVHWEPGRGVTALTTVVTGGYGAGAGAPEASRSDIGAEKRYEADHVISSMPFSSLVNALDPKPPAEVLAAADALKYRDFLTVALVLPVEAGFPDNWIYIHSPDVQVGRIQNFGSWSPYLVKDGRTCLGLEFFVNVGDDTWNRSDEDLIAQGARELEQLGLAKASDVERGFVVRMPKAYPFYDAGYKENVEVIRRWIEENTPNLHPVGRNGMFRYNNQDHSMLTAMLTVQNIADGTHHDIWDVNVEEDYHEEVSSQRTDATADDHGSPRPTAA</sequence>
<dbReference type="Proteomes" id="UP000198680">
    <property type="component" value="Unassembled WGS sequence"/>
</dbReference>
<dbReference type="AlphaFoldDB" id="A0A1G9UT25"/>
<dbReference type="GO" id="GO:0050660">
    <property type="term" value="F:flavin adenine dinucleotide binding"/>
    <property type="evidence" value="ECO:0007669"/>
    <property type="project" value="TreeGrafter"/>
</dbReference>
<evidence type="ECO:0000313" key="3">
    <source>
        <dbReference type="EMBL" id="SDM63052.1"/>
    </source>
</evidence>
<dbReference type="PANTHER" id="PTHR21197">
    <property type="entry name" value="UDP-GALACTOPYRANOSE MUTASE"/>
    <property type="match status" value="1"/>
</dbReference>
<dbReference type="GO" id="GO:0008767">
    <property type="term" value="F:UDP-galactopyranose mutase activity"/>
    <property type="evidence" value="ECO:0007669"/>
    <property type="project" value="TreeGrafter"/>
</dbReference>
<dbReference type="EMBL" id="FNHE01000007">
    <property type="protein sequence ID" value="SDM63052.1"/>
    <property type="molecule type" value="Genomic_DNA"/>
</dbReference>
<dbReference type="InterPro" id="IPR036188">
    <property type="entry name" value="FAD/NAD-bd_sf"/>
</dbReference>
<dbReference type="GO" id="GO:0005829">
    <property type="term" value="C:cytosol"/>
    <property type="evidence" value="ECO:0007669"/>
    <property type="project" value="TreeGrafter"/>
</dbReference>
<dbReference type="Gene3D" id="3.50.50.60">
    <property type="entry name" value="FAD/NAD(P)-binding domain"/>
    <property type="match status" value="1"/>
</dbReference>
<dbReference type="OrthoDB" id="337830at2"/>
<name>A0A1G9UT25_9ACTN</name>
<reference evidence="4" key="1">
    <citation type="submission" date="2016-10" db="EMBL/GenBank/DDBJ databases">
        <authorList>
            <person name="Varghese N."/>
            <person name="Submissions S."/>
        </authorList>
    </citation>
    <scope>NUCLEOTIDE SEQUENCE [LARGE SCALE GENOMIC DNA]</scope>
    <source>
        <strain evidence="4">DSM 45419</strain>
    </source>
</reference>
<dbReference type="SUPFAM" id="SSF51971">
    <property type="entry name" value="Nucleotide-binding domain"/>
    <property type="match status" value="1"/>
</dbReference>
<dbReference type="NCBIfam" id="NF005545">
    <property type="entry name" value="PRK07208.1-1"/>
    <property type="match status" value="1"/>
</dbReference>
<feature type="domain" description="Amine oxidase" evidence="2">
    <location>
        <begin position="18"/>
        <end position="408"/>
    </location>
</feature>
<dbReference type="Pfam" id="PF01593">
    <property type="entry name" value="Amino_oxidase"/>
    <property type="match status" value="1"/>
</dbReference>
<gene>
    <name evidence="3" type="ORF">SAMN05660642_02936</name>
</gene>
<evidence type="ECO:0000256" key="1">
    <source>
        <dbReference type="SAM" id="MobiDB-lite"/>
    </source>
</evidence>
<dbReference type="PRINTS" id="PR00419">
    <property type="entry name" value="ADXRDTASE"/>
</dbReference>
<dbReference type="GO" id="GO:0016491">
    <property type="term" value="F:oxidoreductase activity"/>
    <property type="evidence" value="ECO:0007669"/>
    <property type="project" value="InterPro"/>
</dbReference>
<evidence type="ECO:0000259" key="2">
    <source>
        <dbReference type="Pfam" id="PF01593"/>
    </source>
</evidence>
<dbReference type="NCBIfam" id="NF005547">
    <property type="entry name" value="PRK07208.1-3"/>
    <property type="match status" value="1"/>
</dbReference>
<dbReference type="RefSeq" id="WP_091219585.1">
    <property type="nucleotide sequence ID" value="NZ_FNHE01000007.1"/>
</dbReference>
<proteinExistence type="predicted"/>
<accession>A0A1G9UT25</accession>
<organism evidence="3 4">
    <name type="scientific">Geodermatophilus siccatus</name>
    <dbReference type="NCBI Taxonomy" id="1137991"/>
    <lineage>
        <taxon>Bacteria</taxon>
        <taxon>Bacillati</taxon>
        <taxon>Actinomycetota</taxon>
        <taxon>Actinomycetes</taxon>
        <taxon>Geodermatophilales</taxon>
        <taxon>Geodermatophilaceae</taxon>
        <taxon>Geodermatophilus</taxon>
    </lineage>
</organism>
<dbReference type="NCBIfam" id="NF005548">
    <property type="entry name" value="PRK07208.1-4"/>
    <property type="match status" value="1"/>
</dbReference>
<dbReference type="InterPro" id="IPR002937">
    <property type="entry name" value="Amino_oxidase"/>
</dbReference>
<keyword evidence="4" id="KW-1185">Reference proteome</keyword>
<feature type="region of interest" description="Disordered" evidence="1">
    <location>
        <begin position="488"/>
        <end position="512"/>
    </location>
</feature>
<evidence type="ECO:0000313" key="4">
    <source>
        <dbReference type="Proteomes" id="UP000198680"/>
    </source>
</evidence>
<protein>
    <submittedName>
        <fullName evidence="3">UDP-galactopyranose mutase</fullName>
    </submittedName>
</protein>
<dbReference type="PANTHER" id="PTHR21197:SF0">
    <property type="entry name" value="UDP-GALACTOPYRANOSE MUTASE"/>
    <property type="match status" value="1"/>
</dbReference>
<dbReference type="STRING" id="1137991.SAMN05660642_02936"/>